<organism evidence="2 3">
    <name type="scientific">Actinomadura rubrobrunea</name>
    <dbReference type="NCBI Taxonomy" id="115335"/>
    <lineage>
        <taxon>Bacteria</taxon>
        <taxon>Bacillati</taxon>
        <taxon>Actinomycetota</taxon>
        <taxon>Actinomycetes</taxon>
        <taxon>Streptosporangiales</taxon>
        <taxon>Thermomonosporaceae</taxon>
        <taxon>Actinomadura</taxon>
    </lineage>
</organism>
<proteinExistence type="predicted"/>
<dbReference type="Proteomes" id="UP001165124">
    <property type="component" value="Unassembled WGS sequence"/>
</dbReference>
<dbReference type="SUPFAM" id="SSF47413">
    <property type="entry name" value="lambda repressor-like DNA-binding domains"/>
    <property type="match status" value="1"/>
</dbReference>
<dbReference type="EMBL" id="BSRZ01000006">
    <property type="protein sequence ID" value="GLW64815.1"/>
    <property type="molecule type" value="Genomic_DNA"/>
</dbReference>
<dbReference type="InterPro" id="IPR001387">
    <property type="entry name" value="Cro/C1-type_HTH"/>
</dbReference>
<accession>A0A9W6PVU6</accession>
<dbReference type="CDD" id="cd00093">
    <property type="entry name" value="HTH_XRE"/>
    <property type="match status" value="1"/>
</dbReference>
<evidence type="ECO:0000313" key="3">
    <source>
        <dbReference type="Proteomes" id="UP001165124"/>
    </source>
</evidence>
<evidence type="ECO:0000256" key="1">
    <source>
        <dbReference type="SAM" id="MobiDB-lite"/>
    </source>
</evidence>
<dbReference type="AlphaFoldDB" id="A0A9W6PVU6"/>
<dbReference type="GO" id="GO:0003677">
    <property type="term" value="F:DNA binding"/>
    <property type="evidence" value="ECO:0007669"/>
    <property type="project" value="InterPro"/>
</dbReference>
<name>A0A9W6PVU6_9ACTN</name>
<sequence length="443" mass="49199">MKFGEKMLALMAERDLSLRRLAAAVHYDHGYLSKVSRDLHPPSAELAELLDKALDAGGELKDLASKIRETQNHADTVDEAPEKDIYPRNQDEDDEEMERRTLLQALVALGVPAAVGLEALQPIRSGVDRAVGRNEESHLDEWEQTVADYGHTYRFASPQRLMLDLAADLATVQVITARSKKEKSPAYPSWCRVAGGLSLMMAKTLSNLSQPRAAREWWFTALSAAKTSGDKDLYLWISKERLIHGLYEGRPTVHLLHEADRIIEQSSNTLYRGLLGVRAARAQLLSLEGADRQTRAEIQTCNAIFEALPPSITDSKQLSVNQGWPEDRLRYTEAWVYGQLGDRDGLDRAIGRLRAVHPLDCPRYRTQVELLEAVGHVRTGDVTEGVRHAGNAYAALPPEQSSIMVTTLVDHVLSAVPPGRHAETAVTEFRELVASHDSRKALA</sequence>
<keyword evidence="3" id="KW-1185">Reference proteome</keyword>
<gene>
    <name evidence="2" type="ORF">Arub01_30590</name>
</gene>
<comment type="caution">
    <text evidence="2">The sequence shown here is derived from an EMBL/GenBank/DDBJ whole genome shotgun (WGS) entry which is preliminary data.</text>
</comment>
<dbReference type="InterPro" id="IPR010982">
    <property type="entry name" value="Lambda_DNA-bd_dom_sf"/>
</dbReference>
<reference evidence="2" key="1">
    <citation type="submission" date="2023-02" db="EMBL/GenBank/DDBJ databases">
        <title>Actinomadura rubrobrunea NBRC 14622.</title>
        <authorList>
            <person name="Ichikawa N."/>
            <person name="Sato H."/>
            <person name="Tonouchi N."/>
        </authorList>
    </citation>
    <scope>NUCLEOTIDE SEQUENCE</scope>
    <source>
        <strain evidence="2">NBRC 14622</strain>
    </source>
</reference>
<feature type="region of interest" description="Disordered" evidence="1">
    <location>
        <begin position="69"/>
        <end position="98"/>
    </location>
</feature>
<dbReference type="RefSeq" id="WP_146150346.1">
    <property type="nucleotide sequence ID" value="NZ_BSRZ01000006.1"/>
</dbReference>
<evidence type="ECO:0000313" key="2">
    <source>
        <dbReference type="EMBL" id="GLW64815.1"/>
    </source>
</evidence>
<feature type="compositionally biased region" description="Basic and acidic residues" evidence="1">
    <location>
        <begin position="69"/>
        <end position="90"/>
    </location>
</feature>
<protein>
    <submittedName>
        <fullName evidence="2">Uncharacterized protein</fullName>
    </submittedName>
</protein>